<evidence type="ECO:0000313" key="1">
    <source>
        <dbReference type="EMBL" id="KAH7965368.1"/>
    </source>
</evidence>
<name>A0ACB8DBJ0_DERSI</name>
<protein>
    <submittedName>
        <fullName evidence="1">Uncharacterized protein</fullName>
    </submittedName>
</protein>
<accession>A0ACB8DBJ0</accession>
<dbReference type="Proteomes" id="UP000821865">
    <property type="component" value="Chromosome 2"/>
</dbReference>
<gene>
    <name evidence="1" type="ORF">HPB49_006576</name>
</gene>
<organism evidence="1 2">
    <name type="scientific">Dermacentor silvarum</name>
    <name type="common">Tick</name>
    <dbReference type="NCBI Taxonomy" id="543639"/>
    <lineage>
        <taxon>Eukaryota</taxon>
        <taxon>Metazoa</taxon>
        <taxon>Ecdysozoa</taxon>
        <taxon>Arthropoda</taxon>
        <taxon>Chelicerata</taxon>
        <taxon>Arachnida</taxon>
        <taxon>Acari</taxon>
        <taxon>Parasitiformes</taxon>
        <taxon>Ixodida</taxon>
        <taxon>Ixodoidea</taxon>
        <taxon>Ixodidae</taxon>
        <taxon>Rhipicephalinae</taxon>
        <taxon>Dermacentor</taxon>
    </lineage>
</organism>
<evidence type="ECO:0000313" key="2">
    <source>
        <dbReference type="Proteomes" id="UP000821865"/>
    </source>
</evidence>
<reference evidence="1" key="1">
    <citation type="submission" date="2020-05" db="EMBL/GenBank/DDBJ databases">
        <title>Large-scale comparative analyses of tick genomes elucidate their genetic diversity and vector capacities.</title>
        <authorList>
            <person name="Jia N."/>
            <person name="Wang J."/>
            <person name="Shi W."/>
            <person name="Du L."/>
            <person name="Sun Y."/>
            <person name="Zhan W."/>
            <person name="Jiang J."/>
            <person name="Wang Q."/>
            <person name="Zhang B."/>
            <person name="Ji P."/>
            <person name="Sakyi L.B."/>
            <person name="Cui X."/>
            <person name="Yuan T."/>
            <person name="Jiang B."/>
            <person name="Yang W."/>
            <person name="Lam T.T.-Y."/>
            <person name="Chang Q."/>
            <person name="Ding S."/>
            <person name="Wang X."/>
            <person name="Zhu J."/>
            <person name="Ruan X."/>
            <person name="Zhao L."/>
            <person name="Wei J."/>
            <person name="Que T."/>
            <person name="Du C."/>
            <person name="Cheng J."/>
            <person name="Dai P."/>
            <person name="Han X."/>
            <person name="Huang E."/>
            <person name="Gao Y."/>
            <person name="Liu J."/>
            <person name="Shao H."/>
            <person name="Ye R."/>
            <person name="Li L."/>
            <person name="Wei W."/>
            <person name="Wang X."/>
            <person name="Wang C."/>
            <person name="Yang T."/>
            <person name="Huo Q."/>
            <person name="Li W."/>
            <person name="Guo W."/>
            <person name="Chen H."/>
            <person name="Zhou L."/>
            <person name="Ni X."/>
            <person name="Tian J."/>
            <person name="Zhou Y."/>
            <person name="Sheng Y."/>
            <person name="Liu T."/>
            <person name="Pan Y."/>
            <person name="Xia L."/>
            <person name="Li J."/>
            <person name="Zhao F."/>
            <person name="Cao W."/>
        </authorList>
    </citation>
    <scope>NUCLEOTIDE SEQUENCE</scope>
    <source>
        <strain evidence="1">Dsil-2018</strain>
    </source>
</reference>
<sequence>MTPTDIRLIKQTWRNLCDHNRNYGVLILQAFFHKQPDTMHLFRHFRGKPVQSLPADMLFRTHASVFGSQLTSIVDNSDDVELLEALIRRNAEGHRKHLGVMPTHFRIMGKAVVDVLQTKNGKLMTHDAVLAWEKLFTFIAIVTATVFEASKVTSDKGKKAEDVDNTSTPSKKLKSQRSASRSSASSSVGSKSSVNVGQSKSITSTPSQRPSSTAIVPYSLPSEASVSHKGTNVPPAKQSLQQSKSSVKKQPKESEKKS</sequence>
<dbReference type="EMBL" id="CM023471">
    <property type="protein sequence ID" value="KAH7965368.1"/>
    <property type="molecule type" value="Genomic_DNA"/>
</dbReference>
<comment type="caution">
    <text evidence="1">The sequence shown here is derived from an EMBL/GenBank/DDBJ whole genome shotgun (WGS) entry which is preliminary data.</text>
</comment>
<keyword evidence="2" id="KW-1185">Reference proteome</keyword>
<proteinExistence type="predicted"/>